<dbReference type="InterPro" id="IPR036388">
    <property type="entry name" value="WH-like_DNA-bd_sf"/>
</dbReference>
<dbReference type="PANTHER" id="PTHR35807:SF1">
    <property type="entry name" value="TRANSCRIPTIONAL REGULATOR REDD"/>
    <property type="match status" value="1"/>
</dbReference>
<gene>
    <name evidence="8" type="ORF">AB2U05_18025</name>
</gene>
<dbReference type="GO" id="GO:0000160">
    <property type="term" value="P:phosphorelay signal transduction system"/>
    <property type="evidence" value="ECO:0007669"/>
    <property type="project" value="UniProtKB-KW"/>
</dbReference>
<dbReference type="RefSeq" id="WP_369183726.1">
    <property type="nucleotide sequence ID" value="NZ_CP163445.1"/>
</dbReference>
<dbReference type="PROSITE" id="PS51755">
    <property type="entry name" value="OMPR_PHOB"/>
    <property type="match status" value="1"/>
</dbReference>
<feature type="domain" description="OmpR/PhoB-type" evidence="7">
    <location>
        <begin position="1"/>
        <end position="97"/>
    </location>
</feature>
<dbReference type="GO" id="GO:0006355">
    <property type="term" value="P:regulation of DNA-templated transcription"/>
    <property type="evidence" value="ECO:0007669"/>
    <property type="project" value="InterPro"/>
</dbReference>
<dbReference type="Gene3D" id="1.25.40.10">
    <property type="entry name" value="Tetratricopeptide repeat domain"/>
    <property type="match status" value="1"/>
</dbReference>
<proteinExistence type="inferred from homology"/>
<dbReference type="GO" id="GO:0003677">
    <property type="term" value="F:DNA binding"/>
    <property type="evidence" value="ECO:0007669"/>
    <property type="project" value="UniProtKB-UniRule"/>
</dbReference>
<keyword evidence="2" id="KW-0902">Two-component regulatory system</keyword>
<dbReference type="PANTHER" id="PTHR35807">
    <property type="entry name" value="TRANSCRIPTIONAL REGULATOR REDD-RELATED"/>
    <property type="match status" value="1"/>
</dbReference>
<accession>A0AB39TM82</accession>
<dbReference type="CDD" id="cd15831">
    <property type="entry name" value="BTAD"/>
    <property type="match status" value="1"/>
</dbReference>
<feature type="DNA-binding region" description="OmpR/PhoB-type" evidence="6">
    <location>
        <begin position="1"/>
        <end position="97"/>
    </location>
</feature>
<evidence type="ECO:0000313" key="8">
    <source>
        <dbReference type="EMBL" id="XDQ80219.1"/>
    </source>
</evidence>
<dbReference type="SMART" id="SM01043">
    <property type="entry name" value="BTAD"/>
    <property type="match status" value="1"/>
</dbReference>
<sequence length="252" mass="28615">MDISILGPLLIGDDQRTVRLRAKKNRVMLTMLALNAGRVVAFDELIDELWGEAPLKNARNALQATVKRMRKSLAELGLERHDRELVRTVDNGYLLDVPEGAVDAYRFLRTAERGAGLVEHRPYEAMDTLREALAMWRGPALLDTSDGPWCRAVALRLDEQRRTAREDLIAAQLQAGEAGAVVPELKQLLAQHPERERFSEQLMIALYRCGRPSEAVDTFHRTRRWLDEELGLAPSRRLHHLYQAILVQDPSL</sequence>
<dbReference type="Gene3D" id="1.10.10.10">
    <property type="entry name" value="Winged helix-like DNA-binding domain superfamily/Winged helix DNA-binding domain"/>
    <property type="match status" value="1"/>
</dbReference>
<name>A0AB39TM82_9ACTN</name>
<evidence type="ECO:0000256" key="1">
    <source>
        <dbReference type="ARBA" id="ARBA00005820"/>
    </source>
</evidence>
<evidence type="ECO:0000256" key="2">
    <source>
        <dbReference type="ARBA" id="ARBA00023012"/>
    </source>
</evidence>
<keyword evidence="5" id="KW-0804">Transcription</keyword>
<evidence type="ECO:0000256" key="6">
    <source>
        <dbReference type="PROSITE-ProRule" id="PRU01091"/>
    </source>
</evidence>
<dbReference type="Pfam" id="PF00486">
    <property type="entry name" value="Trans_reg_C"/>
    <property type="match status" value="1"/>
</dbReference>
<dbReference type="Pfam" id="PF03704">
    <property type="entry name" value="BTAD"/>
    <property type="match status" value="1"/>
</dbReference>
<evidence type="ECO:0000256" key="5">
    <source>
        <dbReference type="ARBA" id="ARBA00023163"/>
    </source>
</evidence>
<evidence type="ECO:0000256" key="3">
    <source>
        <dbReference type="ARBA" id="ARBA00023015"/>
    </source>
</evidence>
<protein>
    <submittedName>
        <fullName evidence="8">BTAD domain-containing putative transcriptional regulator</fullName>
    </submittedName>
</protein>
<reference evidence="8" key="1">
    <citation type="submission" date="2024-07" db="EMBL/GenBank/DDBJ databases">
        <authorList>
            <person name="Yu S.T."/>
        </authorList>
    </citation>
    <scope>NUCLEOTIDE SEQUENCE</scope>
    <source>
        <strain evidence="8">Y1</strain>
    </source>
</reference>
<dbReference type="SUPFAM" id="SSF46894">
    <property type="entry name" value="C-terminal effector domain of the bipartite response regulators"/>
    <property type="match status" value="1"/>
</dbReference>
<dbReference type="EMBL" id="CP163445">
    <property type="protein sequence ID" value="XDQ80219.1"/>
    <property type="molecule type" value="Genomic_DNA"/>
</dbReference>
<dbReference type="InterPro" id="IPR011990">
    <property type="entry name" value="TPR-like_helical_dom_sf"/>
</dbReference>
<dbReference type="SUPFAM" id="SSF48452">
    <property type="entry name" value="TPR-like"/>
    <property type="match status" value="1"/>
</dbReference>
<keyword evidence="3" id="KW-0805">Transcription regulation</keyword>
<organism evidence="8">
    <name type="scientific">Streptomyces sp. Y1</name>
    <dbReference type="NCBI Taxonomy" id="3238634"/>
    <lineage>
        <taxon>Bacteria</taxon>
        <taxon>Bacillati</taxon>
        <taxon>Actinomycetota</taxon>
        <taxon>Actinomycetes</taxon>
        <taxon>Kitasatosporales</taxon>
        <taxon>Streptomycetaceae</taxon>
        <taxon>Streptomyces</taxon>
    </lineage>
</organism>
<dbReference type="AlphaFoldDB" id="A0AB39TM82"/>
<evidence type="ECO:0000259" key="7">
    <source>
        <dbReference type="PROSITE" id="PS51755"/>
    </source>
</evidence>
<comment type="similarity">
    <text evidence="1">Belongs to the AfsR/DnrI/RedD regulatory family.</text>
</comment>
<evidence type="ECO:0000256" key="4">
    <source>
        <dbReference type="ARBA" id="ARBA00023125"/>
    </source>
</evidence>
<dbReference type="SMART" id="SM00862">
    <property type="entry name" value="Trans_reg_C"/>
    <property type="match status" value="1"/>
</dbReference>
<keyword evidence="4 6" id="KW-0238">DNA-binding</keyword>
<dbReference type="InterPro" id="IPR051677">
    <property type="entry name" value="AfsR-DnrI-RedD_regulator"/>
</dbReference>
<dbReference type="InterPro" id="IPR016032">
    <property type="entry name" value="Sig_transdc_resp-reg_C-effctor"/>
</dbReference>
<dbReference type="InterPro" id="IPR001867">
    <property type="entry name" value="OmpR/PhoB-type_DNA-bd"/>
</dbReference>
<dbReference type="InterPro" id="IPR005158">
    <property type="entry name" value="BTAD"/>
</dbReference>